<dbReference type="KEGG" id="apln:108743618"/>
<evidence type="ECO:0000313" key="1">
    <source>
        <dbReference type="Proteomes" id="UP000192223"/>
    </source>
</evidence>
<reference evidence="2" key="1">
    <citation type="submission" date="2025-08" db="UniProtKB">
        <authorList>
            <consortium name="RefSeq"/>
        </authorList>
    </citation>
    <scope>IDENTIFICATION</scope>
    <source>
        <tissue evidence="2">Entire body</tissue>
    </source>
</reference>
<organism evidence="1 2">
    <name type="scientific">Agrilus planipennis</name>
    <name type="common">Emerald ash borer</name>
    <name type="synonym">Agrilus marcopoli</name>
    <dbReference type="NCBI Taxonomy" id="224129"/>
    <lineage>
        <taxon>Eukaryota</taxon>
        <taxon>Metazoa</taxon>
        <taxon>Ecdysozoa</taxon>
        <taxon>Arthropoda</taxon>
        <taxon>Hexapoda</taxon>
        <taxon>Insecta</taxon>
        <taxon>Pterygota</taxon>
        <taxon>Neoptera</taxon>
        <taxon>Endopterygota</taxon>
        <taxon>Coleoptera</taxon>
        <taxon>Polyphaga</taxon>
        <taxon>Elateriformia</taxon>
        <taxon>Buprestoidea</taxon>
        <taxon>Buprestidae</taxon>
        <taxon>Agrilinae</taxon>
        <taxon>Agrilus</taxon>
    </lineage>
</organism>
<sequence length="149" mass="17244">MGLQFIGMLMHRFTIFCQILSNTSVRIGRFQKSKNKQTDEVLLEKDPVRMVKKLIQLRDVKKEKDIERRNTSIERVKDGVKSDEATTTDLTHAFSRRLAKFRSYEGNDATGRKSIVFEINKYRSTIAHLNSRSVTSGNVRSRHTHVNFG</sequence>
<dbReference type="RefSeq" id="XP_018334703.1">
    <property type="nucleotide sequence ID" value="XM_018479201.2"/>
</dbReference>
<accession>A0A1W4XQD1</accession>
<gene>
    <name evidence="2" type="primary">LOC108743618</name>
</gene>
<dbReference type="GeneID" id="108743618"/>
<dbReference type="Proteomes" id="UP000192223">
    <property type="component" value="Unplaced"/>
</dbReference>
<name>A0A1W4XQD1_AGRPL</name>
<keyword evidence="1" id="KW-1185">Reference proteome</keyword>
<dbReference type="AlphaFoldDB" id="A0A1W4XQD1"/>
<evidence type="ECO:0000313" key="2">
    <source>
        <dbReference type="RefSeq" id="XP_018334703.1"/>
    </source>
</evidence>
<dbReference type="InParanoid" id="A0A1W4XQD1"/>
<proteinExistence type="predicted"/>
<protein>
    <submittedName>
        <fullName evidence="2">Uncharacterized protein LOC108743618 isoform X1</fullName>
    </submittedName>
</protein>